<protein>
    <recommendedName>
        <fullName evidence="3">DUF2283 domain-containing protein</fullName>
    </recommendedName>
</protein>
<dbReference type="GeneID" id="89288699"/>
<dbReference type="InterPro" id="IPR019270">
    <property type="entry name" value="DUF2283"/>
</dbReference>
<evidence type="ECO:0000313" key="2">
    <source>
        <dbReference type="Proteomes" id="UP001341135"/>
    </source>
</evidence>
<gene>
    <name evidence="1" type="ORF">PABY_06740</name>
</gene>
<proteinExistence type="predicted"/>
<dbReference type="RefSeq" id="WP_338251915.1">
    <property type="nucleotide sequence ID" value="NZ_AP028907.1"/>
</dbReference>
<organism evidence="1 2">
    <name type="scientific">Pyrodictium abyssi</name>
    <dbReference type="NCBI Taxonomy" id="54256"/>
    <lineage>
        <taxon>Archaea</taxon>
        <taxon>Thermoproteota</taxon>
        <taxon>Thermoprotei</taxon>
        <taxon>Desulfurococcales</taxon>
        <taxon>Pyrodictiaceae</taxon>
        <taxon>Pyrodictium</taxon>
    </lineage>
</organism>
<dbReference type="Proteomes" id="UP001341135">
    <property type="component" value="Chromosome"/>
</dbReference>
<dbReference type="Pfam" id="PF10049">
    <property type="entry name" value="DUF2283"/>
    <property type="match status" value="1"/>
</dbReference>
<reference evidence="1 2" key="1">
    <citation type="submission" date="2023-09" db="EMBL/GenBank/DDBJ databases">
        <title>Pyrofollis japonicus gen. nov. sp. nov., a novel member of the family Pyrodictiaceae isolated from the Iheya North hydrothermal field.</title>
        <authorList>
            <person name="Miyazaki U."/>
            <person name="Sanari M."/>
            <person name="Tame A."/>
            <person name="Kitajima M."/>
            <person name="Okamoto A."/>
            <person name="Sawayama S."/>
            <person name="Miyazaki J."/>
            <person name="Takai K."/>
            <person name="Nakagawa S."/>
        </authorList>
    </citation>
    <scope>NUCLEOTIDE SEQUENCE [LARGE SCALE GENOMIC DNA]</scope>
    <source>
        <strain evidence="1 2">AV2</strain>
    </source>
</reference>
<keyword evidence="2" id="KW-1185">Reference proteome</keyword>
<evidence type="ECO:0000313" key="1">
    <source>
        <dbReference type="EMBL" id="BES81107.1"/>
    </source>
</evidence>
<sequence length="95" mass="10828">MAEATFQETRIIRLHYAPDLDTLDLWIDDPEKEALAEPYGDNVVVKLDEEGRPIGLEIISLHKLHPRDLDALPPQLRSALYKALERINGHYNQAA</sequence>
<name>A0ABM8IU75_9CREN</name>
<evidence type="ECO:0008006" key="3">
    <source>
        <dbReference type="Google" id="ProtNLM"/>
    </source>
</evidence>
<accession>A0ABM8IU75</accession>
<dbReference type="EMBL" id="AP028907">
    <property type="protein sequence ID" value="BES81107.1"/>
    <property type="molecule type" value="Genomic_DNA"/>
</dbReference>